<dbReference type="Proteomes" id="UP000410492">
    <property type="component" value="Unassembled WGS sequence"/>
</dbReference>
<sequence>MTGFFPITTYRSFDMGTPEVILNKLKEFNQKCGDGSQRVDDRELEEMVKLAGGLPSDPNAFDTLFKLLDWPDDIIFPVLDVVRLAVKHKKNNEVIVSVNNGIIMEKLKHCTNGSCKVMTNILVSLRTLCNLCLHEPGELLVYNNRFDLFENFTSLSELNKNGQVALATCLLNVTIMTGKQKDELGFSVLAQVLPDILTRLTDPEAQFRLYVAVGTLIKTAQLHEAAVKAKLVENSNFLTTMQLHSFSGQNDLENKRMNCVKQLSALL</sequence>
<dbReference type="Gene3D" id="1.25.10.10">
    <property type="entry name" value="Leucine-rich Repeat Variant"/>
    <property type="match status" value="1"/>
</dbReference>
<reference evidence="2 3" key="1">
    <citation type="submission" date="2019-01" db="EMBL/GenBank/DDBJ databases">
        <authorList>
            <person name="Sayadi A."/>
        </authorList>
    </citation>
    <scope>NUCLEOTIDE SEQUENCE [LARGE SCALE GENOMIC DNA]</scope>
</reference>
<dbReference type="InterPro" id="IPR013535">
    <property type="entry name" value="PUL_dom"/>
</dbReference>
<dbReference type="Pfam" id="PF08324">
    <property type="entry name" value="PUL"/>
    <property type="match status" value="1"/>
</dbReference>
<organism evidence="2 3">
    <name type="scientific">Callosobruchus maculatus</name>
    <name type="common">Southern cowpea weevil</name>
    <name type="synonym">Pulse bruchid</name>
    <dbReference type="NCBI Taxonomy" id="64391"/>
    <lineage>
        <taxon>Eukaryota</taxon>
        <taxon>Metazoa</taxon>
        <taxon>Ecdysozoa</taxon>
        <taxon>Arthropoda</taxon>
        <taxon>Hexapoda</taxon>
        <taxon>Insecta</taxon>
        <taxon>Pterygota</taxon>
        <taxon>Neoptera</taxon>
        <taxon>Endopterygota</taxon>
        <taxon>Coleoptera</taxon>
        <taxon>Polyphaga</taxon>
        <taxon>Cucujiformia</taxon>
        <taxon>Chrysomeloidea</taxon>
        <taxon>Chrysomelidae</taxon>
        <taxon>Bruchinae</taxon>
        <taxon>Bruchini</taxon>
        <taxon>Callosobruchus</taxon>
    </lineage>
</organism>
<name>A0A653D204_CALMS</name>
<feature type="domain" description="PUL" evidence="1">
    <location>
        <begin position="3"/>
        <end position="266"/>
    </location>
</feature>
<dbReference type="InterPro" id="IPR011989">
    <property type="entry name" value="ARM-like"/>
</dbReference>
<evidence type="ECO:0000313" key="2">
    <source>
        <dbReference type="EMBL" id="VEN54169.1"/>
    </source>
</evidence>
<proteinExistence type="predicted"/>
<gene>
    <name evidence="2" type="ORF">CALMAC_LOCUS13724</name>
</gene>
<dbReference type="EMBL" id="CAACVG010009775">
    <property type="protein sequence ID" value="VEN54169.1"/>
    <property type="molecule type" value="Genomic_DNA"/>
</dbReference>
<dbReference type="PROSITE" id="PS51396">
    <property type="entry name" value="PUL"/>
    <property type="match status" value="1"/>
</dbReference>
<evidence type="ECO:0000313" key="3">
    <source>
        <dbReference type="Proteomes" id="UP000410492"/>
    </source>
</evidence>
<dbReference type="OrthoDB" id="10265988at2759"/>
<evidence type="ECO:0000259" key="1">
    <source>
        <dbReference type="PROSITE" id="PS51396"/>
    </source>
</evidence>
<keyword evidence="3" id="KW-1185">Reference proteome</keyword>
<dbReference type="AlphaFoldDB" id="A0A653D204"/>
<accession>A0A653D204</accession>
<protein>
    <recommendedName>
        <fullName evidence="1">PUL domain-containing protein</fullName>
    </recommendedName>
</protein>